<keyword evidence="9 12" id="KW-1133">Transmembrane helix</keyword>
<feature type="transmembrane region" description="Helical" evidence="12">
    <location>
        <begin position="285"/>
        <end position="307"/>
    </location>
</feature>
<dbReference type="InterPro" id="IPR036890">
    <property type="entry name" value="HATPase_C_sf"/>
</dbReference>
<evidence type="ECO:0000256" key="5">
    <source>
        <dbReference type="ARBA" id="ARBA00022692"/>
    </source>
</evidence>
<dbReference type="InterPro" id="IPR003594">
    <property type="entry name" value="HATPase_dom"/>
</dbReference>
<sequence length="582" mass="65529">MQSTLFRFKIYRTKLITIIVVVMAVSIFLFGGMSLFFINAWINTQRKVAEDAFAGIEARVHNAVEQTNEFMVRIYSSTPLMQDAAVLFHAKSEKEYTLARAENSRTSRAQIGYFPSHLISLINSSSSPITSAILVSDSGSKGVQINKVSGEIELWFSNNSNGEEQAYYGDALLVSYQVHNLNNLAKKLGEIQFLVSGDSMYRTPRPDAGVCAVFTNGNMSGATDKSKKSILRLWQAQGLPQTQGSFKDGPFNRVFYTTFSSGLYNFKYVALTDTATLLQQNGTTLLLLLAAFTVLDFAVIAWVLYGLRDDAKFLGYILDTIAAVEKGDFKSAESLKSTNTLRHDEYGIIATALQNMVKVLDEYIRIEYQLKIKQQETAMRALQHQINPHFLYNTLEAIRSRALVEHDTTTADAIALLGGLFREVVRGGDIITLQEEFELLKMYLDIMELRYAGNVSYQIELEPEMYSMKTVKFWLQPLAENYFRHGFDPTSEYNLLIATGYAEEDGWRIELIDNGSGIEQDKLDEINRNLQSSTESKDSSIGLRNVYIRLKHFYGEGFSLKIRNNPESGACVSIHIPKKEDA</sequence>
<evidence type="ECO:0000256" key="12">
    <source>
        <dbReference type="SAM" id="Phobius"/>
    </source>
</evidence>
<keyword evidence="11 12" id="KW-0472">Membrane</keyword>
<evidence type="ECO:0000256" key="3">
    <source>
        <dbReference type="ARBA" id="ARBA00022553"/>
    </source>
</evidence>
<dbReference type="PANTHER" id="PTHR34220">
    <property type="entry name" value="SENSOR HISTIDINE KINASE YPDA"/>
    <property type="match status" value="1"/>
</dbReference>
<evidence type="ECO:0000259" key="14">
    <source>
        <dbReference type="Pfam" id="PF06580"/>
    </source>
</evidence>
<reference evidence="15 16" key="1">
    <citation type="submission" date="2016-10" db="EMBL/GenBank/DDBJ databases">
        <authorList>
            <person name="de Groot N.N."/>
        </authorList>
    </citation>
    <scope>NUCLEOTIDE SEQUENCE [LARGE SCALE GENOMIC DNA]</scope>
    <source>
        <strain evidence="15 16">CGMCC 1.5070</strain>
    </source>
</reference>
<dbReference type="SUPFAM" id="SSF55874">
    <property type="entry name" value="ATPase domain of HSP90 chaperone/DNA topoisomerase II/histidine kinase"/>
    <property type="match status" value="1"/>
</dbReference>
<organism evidence="15 16">
    <name type="scientific">Hydrogenoanaerobacterium saccharovorans</name>
    <dbReference type="NCBI Taxonomy" id="474960"/>
    <lineage>
        <taxon>Bacteria</taxon>
        <taxon>Bacillati</taxon>
        <taxon>Bacillota</taxon>
        <taxon>Clostridia</taxon>
        <taxon>Eubacteriales</taxon>
        <taxon>Oscillospiraceae</taxon>
        <taxon>Hydrogenoanaerobacterium</taxon>
    </lineage>
</organism>
<dbReference type="InterPro" id="IPR050640">
    <property type="entry name" value="Bact_2-comp_sensor_kinase"/>
</dbReference>
<evidence type="ECO:0000256" key="7">
    <source>
        <dbReference type="ARBA" id="ARBA00022777"/>
    </source>
</evidence>
<proteinExistence type="predicted"/>
<feature type="domain" description="Signal transduction histidine kinase internal region" evidence="14">
    <location>
        <begin position="379"/>
        <end position="452"/>
    </location>
</feature>
<evidence type="ECO:0000313" key="15">
    <source>
        <dbReference type="EMBL" id="SEM61246.1"/>
    </source>
</evidence>
<evidence type="ECO:0000256" key="10">
    <source>
        <dbReference type="ARBA" id="ARBA00023012"/>
    </source>
</evidence>
<keyword evidence="3" id="KW-0597">Phosphoprotein</keyword>
<keyword evidence="8" id="KW-0067">ATP-binding</keyword>
<dbReference type="Proteomes" id="UP000199158">
    <property type="component" value="Unassembled WGS sequence"/>
</dbReference>
<evidence type="ECO:0000256" key="8">
    <source>
        <dbReference type="ARBA" id="ARBA00022840"/>
    </source>
</evidence>
<evidence type="ECO:0000313" key="16">
    <source>
        <dbReference type="Proteomes" id="UP000199158"/>
    </source>
</evidence>
<name>A0A1H7ZSK4_9FIRM</name>
<keyword evidence="10" id="KW-0902">Two-component regulatory system</keyword>
<dbReference type="Pfam" id="PF06580">
    <property type="entry name" value="His_kinase"/>
    <property type="match status" value="1"/>
</dbReference>
<feature type="domain" description="Histidine kinase/HSP90-like ATPase" evidence="13">
    <location>
        <begin position="476"/>
        <end position="579"/>
    </location>
</feature>
<keyword evidence="6" id="KW-0547">Nucleotide-binding</keyword>
<accession>A0A1H7ZSK4</accession>
<evidence type="ECO:0000256" key="9">
    <source>
        <dbReference type="ARBA" id="ARBA00022989"/>
    </source>
</evidence>
<evidence type="ECO:0000256" key="2">
    <source>
        <dbReference type="ARBA" id="ARBA00022475"/>
    </source>
</evidence>
<dbReference type="GO" id="GO:0005886">
    <property type="term" value="C:plasma membrane"/>
    <property type="evidence" value="ECO:0007669"/>
    <property type="project" value="UniProtKB-SubCell"/>
</dbReference>
<dbReference type="GO" id="GO:0005524">
    <property type="term" value="F:ATP binding"/>
    <property type="evidence" value="ECO:0007669"/>
    <property type="project" value="UniProtKB-KW"/>
</dbReference>
<dbReference type="OrthoDB" id="138378at2"/>
<keyword evidence="7 15" id="KW-0418">Kinase</keyword>
<keyword evidence="2" id="KW-1003">Cell membrane</keyword>
<dbReference type="Gene3D" id="3.30.565.10">
    <property type="entry name" value="Histidine kinase-like ATPase, C-terminal domain"/>
    <property type="match status" value="1"/>
</dbReference>
<evidence type="ECO:0000256" key="4">
    <source>
        <dbReference type="ARBA" id="ARBA00022679"/>
    </source>
</evidence>
<dbReference type="Pfam" id="PF02518">
    <property type="entry name" value="HATPase_c"/>
    <property type="match status" value="1"/>
</dbReference>
<dbReference type="RefSeq" id="WP_092751967.1">
    <property type="nucleotide sequence ID" value="NZ_FOCG01000001.1"/>
</dbReference>
<keyword evidence="5 12" id="KW-0812">Transmembrane</keyword>
<keyword evidence="4" id="KW-0808">Transferase</keyword>
<protein>
    <submittedName>
        <fullName evidence="15">Histidine kinase</fullName>
    </submittedName>
</protein>
<comment type="subcellular location">
    <subcellularLocation>
        <location evidence="1">Cell membrane</location>
        <topology evidence="1">Multi-pass membrane protein</topology>
    </subcellularLocation>
</comment>
<gene>
    <name evidence="15" type="ORF">SAMN05216180_0855</name>
</gene>
<evidence type="ECO:0000256" key="11">
    <source>
        <dbReference type="ARBA" id="ARBA00023136"/>
    </source>
</evidence>
<feature type="transmembrane region" description="Helical" evidence="12">
    <location>
        <begin position="15"/>
        <end position="42"/>
    </location>
</feature>
<dbReference type="PANTHER" id="PTHR34220:SF11">
    <property type="entry name" value="SENSOR PROTEIN KINASE HPTS"/>
    <property type="match status" value="1"/>
</dbReference>
<evidence type="ECO:0000256" key="1">
    <source>
        <dbReference type="ARBA" id="ARBA00004651"/>
    </source>
</evidence>
<dbReference type="EMBL" id="FOCG01000001">
    <property type="protein sequence ID" value="SEM61246.1"/>
    <property type="molecule type" value="Genomic_DNA"/>
</dbReference>
<dbReference type="STRING" id="474960.SAMN05216180_0855"/>
<evidence type="ECO:0000256" key="6">
    <source>
        <dbReference type="ARBA" id="ARBA00022741"/>
    </source>
</evidence>
<dbReference type="InterPro" id="IPR010559">
    <property type="entry name" value="Sig_transdc_His_kin_internal"/>
</dbReference>
<keyword evidence="16" id="KW-1185">Reference proteome</keyword>
<evidence type="ECO:0000259" key="13">
    <source>
        <dbReference type="Pfam" id="PF02518"/>
    </source>
</evidence>
<dbReference type="AlphaFoldDB" id="A0A1H7ZSK4"/>
<dbReference type="GO" id="GO:0000155">
    <property type="term" value="F:phosphorelay sensor kinase activity"/>
    <property type="evidence" value="ECO:0007669"/>
    <property type="project" value="InterPro"/>
</dbReference>